<comment type="caution">
    <text evidence="2">The sequence shown here is derived from an EMBL/GenBank/DDBJ whole genome shotgun (WGS) entry which is preliminary data.</text>
</comment>
<feature type="compositionally biased region" description="Low complexity" evidence="1">
    <location>
        <begin position="18"/>
        <end position="44"/>
    </location>
</feature>
<sequence length="113" mass="12095">LPEVATRPTPNKFLNPLPWANRPNPAPAAASSAAWATSSTPQRAVVRKARRTRTCWTKASTCSKKRSWAKAPRTTSLPWSRPRTSKSPTTSVASTGAPLAVICLSRTSQPGSV</sequence>
<keyword evidence="3" id="KW-1185">Reference proteome</keyword>
<feature type="non-terminal residue" evidence="2">
    <location>
        <position position="1"/>
    </location>
</feature>
<feature type="compositionally biased region" description="Low complexity" evidence="1">
    <location>
        <begin position="80"/>
        <end position="91"/>
    </location>
</feature>
<protein>
    <submittedName>
        <fullName evidence="2">Uncharacterized protein</fullName>
    </submittedName>
</protein>
<name>A0ABR0LIA6_9PEZI</name>
<feature type="region of interest" description="Disordered" evidence="1">
    <location>
        <begin position="1"/>
        <end position="52"/>
    </location>
</feature>
<organism evidence="2 3">
    <name type="scientific">Cryomyces antarcticus</name>
    <dbReference type="NCBI Taxonomy" id="329879"/>
    <lineage>
        <taxon>Eukaryota</taxon>
        <taxon>Fungi</taxon>
        <taxon>Dikarya</taxon>
        <taxon>Ascomycota</taxon>
        <taxon>Pezizomycotina</taxon>
        <taxon>Dothideomycetes</taxon>
        <taxon>Dothideomycetes incertae sedis</taxon>
        <taxon>Cryomyces</taxon>
    </lineage>
</organism>
<evidence type="ECO:0000313" key="2">
    <source>
        <dbReference type="EMBL" id="KAK5175921.1"/>
    </source>
</evidence>
<reference evidence="2 3" key="1">
    <citation type="submission" date="2023-08" db="EMBL/GenBank/DDBJ databases">
        <title>Black Yeasts Isolated from many extreme environments.</title>
        <authorList>
            <person name="Coleine C."/>
            <person name="Stajich J.E."/>
            <person name="Selbmann L."/>
        </authorList>
    </citation>
    <scope>NUCLEOTIDE SEQUENCE [LARGE SCALE GENOMIC DNA]</scope>
    <source>
        <strain evidence="2 3">CCFEE 536</strain>
    </source>
</reference>
<accession>A0ABR0LIA6</accession>
<evidence type="ECO:0000256" key="1">
    <source>
        <dbReference type="SAM" id="MobiDB-lite"/>
    </source>
</evidence>
<proteinExistence type="predicted"/>
<gene>
    <name evidence="2" type="ORF">LTR16_011392</name>
</gene>
<dbReference type="Proteomes" id="UP001357485">
    <property type="component" value="Unassembled WGS sequence"/>
</dbReference>
<feature type="region of interest" description="Disordered" evidence="1">
    <location>
        <begin position="66"/>
        <end position="93"/>
    </location>
</feature>
<evidence type="ECO:0000313" key="3">
    <source>
        <dbReference type="Proteomes" id="UP001357485"/>
    </source>
</evidence>
<dbReference type="EMBL" id="JAVRRA010019925">
    <property type="protein sequence ID" value="KAK5175921.1"/>
    <property type="molecule type" value="Genomic_DNA"/>
</dbReference>
<feature type="non-terminal residue" evidence="2">
    <location>
        <position position="113"/>
    </location>
</feature>